<dbReference type="PATRIC" id="fig|1384054.3.peg.2144"/>
<sequence>METLPRALSLDLDDTLWPIWPLIERAELALDAFLRERCPRTAQRFPIHRMRRLREQVAAEHPHLVHDFTEQRMISLRRALAESGDDVAHADAAFEAFYASRNDVVFYPDALPALERLAARWPVAALTNGNADLDRIGIGAHFRAFVSARDQGHAKPELPIFMATCERLGVEPHEVLHVGDDPLLDVVGARRAGMRSCWINRKKVSWPMGLPRPDLEFATLSGLADWLESHPAALESR</sequence>
<comment type="caution">
    <text evidence="2">The sequence shown here is derived from an EMBL/GenBank/DDBJ whole genome shotgun (WGS) entry which is preliminary data.</text>
</comment>
<reference evidence="2 3" key="1">
    <citation type="submission" date="2013-09" db="EMBL/GenBank/DDBJ databases">
        <title>Genome sequencing of Arenimonas malthae.</title>
        <authorList>
            <person name="Chen F."/>
            <person name="Wang G."/>
        </authorList>
    </citation>
    <scope>NUCLEOTIDE SEQUENCE [LARGE SCALE GENOMIC DNA]</scope>
    <source>
        <strain evidence="2 3">CC-JY-1</strain>
    </source>
</reference>
<dbReference type="InterPro" id="IPR036412">
    <property type="entry name" value="HAD-like_sf"/>
</dbReference>
<protein>
    <recommendedName>
        <fullName evidence="4">HAD family hydrolase</fullName>
    </recommendedName>
</protein>
<dbReference type="InterPro" id="IPR051540">
    <property type="entry name" value="S-2-haloacid_dehalogenase"/>
</dbReference>
<dbReference type="EMBL" id="AVCH01000182">
    <property type="protein sequence ID" value="KFN45494.1"/>
    <property type="molecule type" value="Genomic_DNA"/>
</dbReference>
<dbReference type="GO" id="GO:0016787">
    <property type="term" value="F:hydrolase activity"/>
    <property type="evidence" value="ECO:0007669"/>
    <property type="project" value="UniProtKB-KW"/>
</dbReference>
<dbReference type="SUPFAM" id="SSF56784">
    <property type="entry name" value="HAD-like"/>
    <property type="match status" value="1"/>
</dbReference>
<evidence type="ECO:0000313" key="2">
    <source>
        <dbReference type="EMBL" id="KFN45494.1"/>
    </source>
</evidence>
<dbReference type="PANTHER" id="PTHR43316:SF3">
    <property type="entry name" value="HALOACID DEHALOGENASE, TYPE II (AFU_ORTHOLOGUE AFUA_2G07750)-RELATED"/>
    <property type="match status" value="1"/>
</dbReference>
<dbReference type="NCBIfam" id="TIGR01549">
    <property type="entry name" value="HAD-SF-IA-v1"/>
    <property type="match status" value="1"/>
</dbReference>
<dbReference type="Pfam" id="PF00702">
    <property type="entry name" value="Hydrolase"/>
    <property type="match status" value="1"/>
</dbReference>
<evidence type="ECO:0000313" key="3">
    <source>
        <dbReference type="Proteomes" id="UP000029392"/>
    </source>
</evidence>
<evidence type="ECO:0000256" key="1">
    <source>
        <dbReference type="ARBA" id="ARBA00022801"/>
    </source>
</evidence>
<dbReference type="PANTHER" id="PTHR43316">
    <property type="entry name" value="HYDROLASE, HALOACID DELAHOGENASE-RELATED"/>
    <property type="match status" value="1"/>
</dbReference>
<dbReference type="Proteomes" id="UP000029392">
    <property type="component" value="Unassembled WGS sequence"/>
</dbReference>
<dbReference type="SFLD" id="SFLDG01129">
    <property type="entry name" value="C1.5:_HAD__Beta-PGM__Phosphata"/>
    <property type="match status" value="1"/>
</dbReference>
<evidence type="ECO:0008006" key="4">
    <source>
        <dbReference type="Google" id="ProtNLM"/>
    </source>
</evidence>
<gene>
    <name evidence="2" type="ORF">N790_02475</name>
</gene>
<dbReference type="eggNOG" id="COG1011">
    <property type="taxonomic scope" value="Bacteria"/>
</dbReference>
<keyword evidence="3" id="KW-1185">Reference proteome</keyword>
<dbReference type="RefSeq" id="WP_245593784.1">
    <property type="nucleotide sequence ID" value="NZ_AVCH01000182.1"/>
</dbReference>
<keyword evidence="1" id="KW-0378">Hydrolase</keyword>
<dbReference type="NCBIfam" id="TIGR01509">
    <property type="entry name" value="HAD-SF-IA-v3"/>
    <property type="match status" value="1"/>
</dbReference>
<dbReference type="SFLD" id="SFLDS00003">
    <property type="entry name" value="Haloacid_Dehalogenase"/>
    <property type="match status" value="1"/>
</dbReference>
<dbReference type="Gene3D" id="3.40.50.1000">
    <property type="entry name" value="HAD superfamily/HAD-like"/>
    <property type="match status" value="1"/>
</dbReference>
<dbReference type="STRING" id="1384054.N790_02475"/>
<name>A0A091B3T1_9GAMM</name>
<proteinExistence type="predicted"/>
<organism evidence="2 3">
    <name type="scientific">Arenimonas malthae CC-JY-1</name>
    <dbReference type="NCBI Taxonomy" id="1384054"/>
    <lineage>
        <taxon>Bacteria</taxon>
        <taxon>Pseudomonadati</taxon>
        <taxon>Pseudomonadota</taxon>
        <taxon>Gammaproteobacteria</taxon>
        <taxon>Lysobacterales</taxon>
        <taxon>Lysobacteraceae</taxon>
        <taxon>Arenimonas</taxon>
    </lineage>
</organism>
<dbReference type="InterPro" id="IPR023214">
    <property type="entry name" value="HAD_sf"/>
</dbReference>
<dbReference type="InterPro" id="IPR006439">
    <property type="entry name" value="HAD-SF_hydro_IA"/>
</dbReference>
<dbReference type="Gene3D" id="1.20.120.1600">
    <property type="match status" value="1"/>
</dbReference>
<accession>A0A091B3T1</accession>
<dbReference type="AlphaFoldDB" id="A0A091B3T1"/>